<feature type="binding site" evidence="12">
    <location>
        <begin position="223"/>
        <end position="225"/>
    </location>
    <ligand>
        <name>L-serine</name>
        <dbReference type="ChEBI" id="CHEBI:33384"/>
    </ligand>
</feature>
<evidence type="ECO:0000256" key="9">
    <source>
        <dbReference type="ARBA" id="ARBA00023146"/>
    </source>
</evidence>
<dbReference type="InterPro" id="IPR042103">
    <property type="entry name" value="SerRS_1_N_sf"/>
</dbReference>
<gene>
    <name evidence="12 17" type="primary">serS</name>
    <name evidence="17" type="ORF">NO1_0978</name>
</gene>
<evidence type="ECO:0000256" key="10">
    <source>
        <dbReference type="ARBA" id="ARBA00047929"/>
    </source>
</evidence>
<dbReference type="HAMAP" id="MF_00176">
    <property type="entry name" value="Ser_tRNA_synth_type1"/>
    <property type="match status" value="1"/>
</dbReference>
<keyword evidence="9 12" id="KW-0030">Aminoacyl-tRNA synthetase</keyword>
<dbReference type="GO" id="GO:0005737">
    <property type="term" value="C:cytoplasm"/>
    <property type="evidence" value="ECO:0007669"/>
    <property type="project" value="UniProtKB-SubCell"/>
</dbReference>
<dbReference type="Gene3D" id="1.10.287.40">
    <property type="entry name" value="Serine-tRNA synthetase, tRNA binding domain"/>
    <property type="match status" value="1"/>
</dbReference>
<keyword evidence="18" id="KW-1185">Reference proteome</keyword>
<comment type="pathway">
    <text evidence="2 12">Aminoacyl-tRNA biosynthesis; selenocysteinyl-tRNA(Sec) biosynthesis; L-seryl-tRNA(Sec) from L-serine and tRNA(Sec): step 1/1.</text>
</comment>
<evidence type="ECO:0000256" key="1">
    <source>
        <dbReference type="ARBA" id="ARBA00004496"/>
    </source>
</evidence>
<dbReference type="Gene3D" id="3.30.930.10">
    <property type="entry name" value="Bira Bifunctional Protein, Domain 2"/>
    <property type="match status" value="1"/>
</dbReference>
<dbReference type="Proteomes" id="UP000269352">
    <property type="component" value="Unassembled WGS sequence"/>
</dbReference>
<evidence type="ECO:0000313" key="17">
    <source>
        <dbReference type="EMBL" id="GBR73639.1"/>
    </source>
</evidence>
<dbReference type="SUPFAM" id="SSF55681">
    <property type="entry name" value="Class II aaRS and biotin synthetases"/>
    <property type="match status" value="1"/>
</dbReference>
<dbReference type="InterPro" id="IPR006195">
    <property type="entry name" value="aa-tRNA-synth_II"/>
</dbReference>
<evidence type="ECO:0000256" key="14">
    <source>
        <dbReference type="PIRSR" id="PIRSR001529-2"/>
    </source>
</evidence>
<evidence type="ECO:0000256" key="12">
    <source>
        <dbReference type="HAMAP-Rule" id="MF_00176"/>
    </source>
</evidence>
<evidence type="ECO:0000256" key="7">
    <source>
        <dbReference type="ARBA" id="ARBA00022840"/>
    </source>
</evidence>
<dbReference type="Pfam" id="PF02403">
    <property type="entry name" value="Seryl_tRNA_N"/>
    <property type="match status" value="1"/>
</dbReference>
<keyword evidence="7 12" id="KW-0067">ATP-binding</keyword>
<evidence type="ECO:0000313" key="18">
    <source>
        <dbReference type="Proteomes" id="UP000269352"/>
    </source>
</evidence>
<organism evidence="17 18">
    <name type="scientific">Termititenax aidoneus</name>
    <dbReference type="NCBI Taxonomy" id="2218524"/>
    <lineage>
        <taxon>Bacteria</taxon>
        <taxon>Bacillati</taxon>
        <taxon>Candidatus Margulisiibacteriota</taxon>
        <taxon>Candidatus Termititenacia</taxon>
        <taxon>Candidatus Termititenacales</taxon>
        <taxon>Candidatus Termititenacaceae</taxon>
        <taxon>Candidatus Termititenax</taxon>
    </lineage>
</organism>
<dbReference type="InterPro" id="IPR002317">
    <property type="entry name" value="Ser-tRNA-ligase_type_1"/>
</dbReference>
<dbReference type="CDD" id="cd00770">
    <property type="entry name" value="SerRS_core"/>
    <property type="match status" value="1"/>
</dbReference>
<evidence type="ECO:0000256" key="15">
    <source>
        <dbReference type="SAM" id="Coils"/>
    </source>
</evidence>
<feature type="binding site" evidence="13">
    <location>
        <position position="223"/>
    </location>
    <ligand>
        <name>L-serine</name>
        <dbReference type="ChEBI" id="CHEBI:33384"/>
    </ligand>
</feature>
<feature type="binding site" evidence="13">
    <location>
        <position position="375"/>
    </location>
    <ligand>
        <name>L-serine</name>
        <dbReference type="ChEBI" id="CHEBI:33384"/>
    </ligand>
</feature>
<keyword evidence="5 12" id="KW-0436">Ligase</keyword>
<dbReference type="InterPro" id="IPR010978">
    <property type="entry name" value="tRNA-bd_arm"/>
</dbReference>
<dbReference type="PROSITE" id="PS50862">
    <property type="entry name" value="AA_TRNA_LIGASE_II"/>
    <property type="match status" value="1"/>
</dbReference>
<reference evidence="17 18" key="1">
    <citation type="journal article" date="2019" name="ISME J.">
        <title>Genome analyses of uncultured TG2/ZB3 bacteria in 'Margulisbacteria' specifically attached to ectosymbiotic spirochetes of protists in the termite gut.</title>
        <authorList>
            <person name="Utami Y.D."/>
            <person name="Kuwahara H."/>
            <person name="Igai K."/>
            <person name="Murakami T."/>
            <person name="Sugaya K."/>
            <person name="Morikawa T."/>
            <person name="Nagura Y."/>
            <person name="Yuki M."/>
            <person name="Deevong P."/>
            <person name="Inoue T."/>
            <person name="Kihara K."/>
            <person name="Lo N."/>
            <person name="Yamada A."/>
            <person name="Ohkuma M."/>
            <person name="Hongoh Y."/>
        </authorList>
    </citation>
    <scope>NUCLEOTIDE SEQUENCE [LARGE SCALE GENOMIC DNA]</scope>
    <source>
        <strain evidence="17">NkOx7-01</strain>
    </source>
</reference>
<dbReference type="InterPro" id="IPR015866">
    <property type="entry name" value="Ser-tRNA-synth_1_N"/>
</dbReference>
<keyword evidence="15" id="KW-0175">Coiled coil</keyword>
<dbReference type="PRINTS" id="PR00981">
    <property type="entry name" value="TRNASYNTHSER"/>
</dbReference>
<dbReference type="InterPro" id="IPR002314">
    <property type="entry name" value="aa-tRNA-synt_IIb"/>
</dbReference>
<feature type="binding site" evidence="12 14">
    <location>
        <begin position="254"/>
        <end position="256"/>
    </location>
    <ligand>
        <name>ATP</name>
        <dbReference type="ChEBI" id="CHEBI:30616"/>
    </ligand>
</feature>
<feature type="domain" description="Aminoacyl-transfer RNA synthetases class-II family profile" evidence="16">
    <location>
        <begin position="164"/>
        <end position="402"/>
    </location>
</feature>
<feature type="coiled-coil region" evidence="15">
    <location>
        <begin position="38"/>
        <end position="88"/>
    </location>
</feature>
<comment type="caution">
    <text evidence="17">The sequence shown here is derived from an EMBL/GenBank/DDBJ whole genome shotgun (WGS) entry which is preliminary data.</text>
</comment>
<dbReference type="UniPathway" id="UPA00906">
    <property type="reaction ID" value="UER00895"/>
</dbReference>
<keyword evidence="8 12" id="KW-0648">Protein biosynthesis</keyword>
<feature type="binding site" evidence="12 13">
    <location>
        <position position="277"/>
    </location>
    <ligand>
        <name>L-serine</name>
        <dbReference type="ChEBI" id="CHEBI:33384"/>
    </ligand>
</feature>
<dbReference type="SUPFAM" id="SSF46589">
    <property type="entry name" value="tRNA-binding arm"/>
    <property type="match status" value="1"/>
</dbReference>
<keyword evidence="4 12" id="KW-0963">Cytoplasm</keyword>
<evidence type="ECO:0000259" key="16">
    <source>
        <dbReference type="PROSITE" id="PS50862"/>
    </source>
</evidence>
<evidence type="ECO:0000256" key="6">
    <source>
        <dbReference type="ARBA" id="ARBA00022741"/>
    </source>
</evidence>
<dbReference type="InterPro" id="IPR033729">
    <property type="entry name" value="SerRS_core"/>
</dbReference>
<proteinExistence type="inferred from homology"/>
<evidence type="ECO:0000256" key="2">
    <source>
        <dbReference type="ARBA" id="ARBA00005045"/>
    </source>
</evidence>
<dbReference type="EMBL" id="BGZN01000015">
    <property type="protein sequence ID" value="GBR73639.1"/>
    <property type="molecule type" value="Genomic_DNA"/>
</dbReference>
<comment type="function">
    <text evidence="12">Catalyzes the attachment of serine to tRNA(Ser). Is also able to aminoacylate tRNA(Sec) with serine, to form the misacylated tRNA L-seryl-tRNA(Sec), which will be further converted into selenocysteinyl-tRNA(Sec).</text>
</comment>
<evidence type="ECO:0000256" key="8">
    <source>
        <dbReference type="ARBA" id="ARBA00022917"/>
    </source>
</evidence>
<feature type="binding site" evidence="13">
    <location>
        <position position="254"/>
    </location>
    <ligand>
        <name>L-serine</name>
        <dbReference type="ChEBI" id="CHEBI:33384"/>
    </ligand>
</feature>
<feature type="binding site" evidence="12">
    <location>
        <position position="377"/>
    </location>
    <ligand>
        <name>L-serine</name>
        <dbReference type="ChEBI" id="CHEBI:33384"/>
    </ligand>
</feature>
<comment type="similarity">
    <text evidence="3 12">Belongs to the class-II aminoacyl-tRNA synthetase family. Type-1 seryl-tRNA synthetase subfamily.</text>
</comment>
<dbReference type="PANTHER" id="PTHR43697">
    <property type="entry name" value="SERYL-TRNA SYNTHETASE"/>
    <property type="match status" value="1"/>
</dbReference>
<dbReference type="NCBIfam" id="TIGR00414">
    <property type="entry name" value="serS"/>
    <property type="match status" value="1"/>
</dbReference>
<evidence type="ECO:0000256" key="3">
    <source>
        <dbReference type="ARBA" id="ARBA00010728"/>
    </source>
</evidence>
<evidence type="ECO:0000256" key="4">
    <source>
        <dbReference type="ARBA" id="ARBA00022490"/>
    </source>
</evidence>
<dbReference type="GO" id="GO:0005524">
    <property type="term" value="F:ATP binding"/>
    <property type="evidence" value="ECO:0007669"/>
    <property type="project" value="UniProtKB-UniRule"/>
</dbReference>
<comment type="subcellular location">
    <subcellularLocation>
        <location evidence="1 12">Cytoplasm</location>
    </subcellularLocation>
</comment>
<evidence type="ECO:0000256" key="13">
    <source>
        <dbReference type="PIRSR" id="PIRSR001529-1"/>
    </source>
</evidence>
<dbReference type="Pfam" id="PF00587">
    <property type="entry name" value="tRNA-synt_2b"/>
    <property type="match status" value="1"/>
</dbReference>
<dbReference type="InterPro" id="IPR045864">
    <property type="entry name" value="aa-tRNA-synth_II/BPL/LPL"/>
</dbReference>
<comment type="subunit">
    <text evidence="12">Homodimer. The tRNA molecule binds across the dimer.</text>
</comment>
<accession>A0A388TAC2</accession>
<protein>
    <recommendedName>
        <fullName evidence="12">Serine--tRNA ligase</fullName>
        <ecNumber evidence="12">6.1.1.11</ecNumber>
    </recommendedName>
    <alternativeName>
        <fullName evidence="12">Seryl-tRNA synthetase</fullName>
        <shortName evidence="12">SerRS</shortName>
    </alternativeName>
    <alternativeName>
        <fullName evidence="12">Seryl-tRNA(Ser/Sec) synthetase</fullName>
    </alternativeName>
</protein>
<feature type="binding site" evidence="12 14">
    <location>
        <begin position="341"/>
        <end position="344"/>
    </location>
    <ligand>
        <name>ATP</name>
        <dbReference type="ChEBI" id="CHEBI:30616"/>
    </ligand>
</feature>
<evidence type="ECO:0000256" key="11">
    <source>
        <dbReference type="ARBA" id="ARBA00048823"/>
    </source>
</evidence>
<comment type="domain">
    <text evidence="12">Consists of two distinct domains, a catalytic core and a N-terminal extension that is involved in tRNA binding.</text>
</comment>
<dbReference type="GO" id="GO:0016260">
    <property type="term" value="P:selenocysteine biosynthetic process"/>
    <property type="evidence" value="ECO:0007669"/>
    <property type="project" value="UniProtKB-UniRule"/>
</dbReference>
<dbReference type="AlphaFoldDB" id="A0A388TAC2"/>
<dbReference type="GO" id="GO:0006434">
    <property type="term" value="P:seryl-tRNA aminoacylation"/>
    <property type="evidence" value="ECO:0007669"/>
    <property type="project" value="UniProtKB-UniRule"/>
</dbReference>
<comment type="caution">
    <text evidence="12">Lacks conserved residue(s) required for the propagation of feature annotation.</text>
</comment>
<dbReference type="GO" id="GO:0004828">
    <property type="term" value="F:serine-tRNA ligase activity"/>
    <property type="evidence" value="ECO:0007669"/>
    <property type="project" value="UniProtKB-UniRule"/>
</dbReference>
<comment type="catalytic activity">
    <reaction evidence="10 12">
        <text>tRNA(Sec) + L-serine + ATP = L-seryl-tRNA(Sec) + AMP + diphosphate + H(+)</text>
        <dbReference type="Rhea" id="RHEA:42580"/>
        <dbReference type="Rhea" id="RHEA-COMP:9742"/>
        <dbReference type="Rhea" id="RHEA-COMP:10128"/>
        <dbReference type="ChEBI" id="CHEBI:15378"/>
        <dbReference type="ChEBI" id="CHEBI:30616"/>
        <dbReference type="ChEBI" id="CHEBI:33019"/>
        <dbReference type="ChEBI" id="CHEBI:33384"/>
        <dbReference type="ChEBI" id="CHEBI:78442"/>
        <dbReference type="ChEBI" id="CHEBI:78533"/>
        <dbReference type="ChEBI" id="CHEBI:456215"/>
        <dbReference type="EC" id="6.1.1.11"/>
    </reaction>
</comment>
<dbReference type="PIRSF" id="PIRSF001529">
    <property type="entry name" value="Ser-tRNA-synth_IIa"/>
    <property type="match status" value="1"/>
</dbReference>
<keyword evidence="6 12" id="KW-0547">Nucleotide-binding</keyword>
<comment type="catalytic activity">
    <reaction evidence="11 12">
        <text>tRNA(Ser) + L-serine + ATP = L-seryl-tRNA(Ser) + AMP + diphosphate + H(+)</text>
        <dbReference type="Rhea" id="RHEA:12292"/>
        <dbReference type="Rhea" id="RHEA-COMP:9669"/>
        <dbReference type="Rhea" id="RHEA-COMP:9703"/>
        <dbReference type="ChEBI" id="CHEBI:15378"/>
        <dbReference type="ChEBI" id="CHEBI:30616"/>
        <dbReference type="ChEBI" id="CHEBI:33019"/>
        <dbReference type="ChEBI" id="CHEBI:33384"/>
        <dbReference type="ChEBI" id="CHEBI:78442"/>
        <dbReference type="ChEBI" id="CHEBI:78533"/>
        <dbReference type="ChEBI" id="CHEBI:456215"/>
        <dbReference type="EC" id="6.1.1.11"/>
    </reaction>
</comment>
<sequence>MLDQKLIRENPAAVKAALSKRNFDLALLDDFLAADQKWKTAQTELDNLRARLKAASKTKPTPEIIAANKKLSEEIKQKEKDAAALEEEQKMKLLFIPNLPDATTPDGRSAADNPEIHRWGEPEQKDFTVLAHDEIGVKLGILNFDEAAKISGARFVVYHGAGARLERALINLMLDTHAQSGYQEVMPPALVNAKAMTGTGQLPKFQEDLFACDKGDGLYLIPTAEVPVTNLHREEILDGARLPLKYAAYTPCFRREAGSYGKDTRGIIRQHQFNKVELVKFTRPEDSAAELEKLTADAEKILQMLKLPYRAVALSAGDLGFSSSKTYDLEVWFPAQNTYREISSCSNYKDYQARRAGIRFRREAGAKPEFAHTLNGSGLAVGRTLAAILENYQNADGSVTVPEVLRPYLGGLAKIE</sequence>
<dbReference type="PANTHER" id="PTHR43697:SF1">
    <property type="entry name" value="SERINE--TRNA LIGASE"/>
    <property type="match status" value="1"/>
</dbReference>
<name>A0A388TAC2_TERA1</name>
<evidence type="ECO:0000256" key="5">
    <source>
        <dbReference type="ARBA" id="ARBA00022598"/>
    </source>
</evidence>
<dbReference type="EC" id="6.1.1.11" evidence="12"/>